<dbReference type="EMBL" id="BJML01000004">
    <property type="protein sequence ID" value="GEB45645.1"/>
    <property type="molecule type" value="Genomic_DNA"/>
</dbReference>
<evidence type="ECO:0000256" key="2">
    <source>
        <dbReference type="SAM" id="Phobius"/>
    </source>
</evidence>
<comment type="caution">
    <text evidence="3">The sequence shown here is derived from an EMBL/GenBank/DDBJ whole genome shotgun (WGS) entry which is preliminary data.</text>
</comment>
<organism evidence="3 4">
    <name type="scientific">Microbacterium testaceum</name>
    <name type="common">Aureobacterium testaceum</name>
    <name type="synonym">Brevibacterium testaceum</name>
    <dbReference type="NCBI Taxonomy" id="2033"/>
    <lineage>
        <taxon>Bacteria</taxon>
        <taxon>Bacillati</taxon>
        <taxon>Actinomycetota</taxon>
        <taxon>Actinomycetes</taxon>
        <taxon>Micrococcales</taxon>
        <taxon>Microbacteriaceae</taxon>
        <taxon>Microbacterium</taxon>
    </lineage>
</organism>
<accession>A0A4Y3QKD9</accession>
<dbReference type="AlphaFoldDB" id="A0A4Y3QKD9"/>
<feature type="region of interest" description="Disordered" evidence="1">
    <location>
        <begin position="64"/>
        <end position="96"/>
    </location>
</feature>
<keyword evidence="2" id="KW-0812">Transmembrane</keyword>
<evidence type="ECO:0000313" key="3">
    <source>
        <dbReference type="EMBL" id="GEB45645.1"/>
    </source>
</evidence>
<feature type="transmembrane region" description="Helical" evidence="2">
    <location>
        <begin position="39"/>
        <end position="62"/>
    </location>
</feature>
<sequence>MATRGKDRQTREQRARARAYQARLELHARQGRRRTRDNLIGVIVGLLVIAGAVGAQTAYFVAGPGAPTPAPSPTENPTTPVPTEIPAPLPSPSSTP</sequence>
<name>A0A4Y3QKD9_MICTE</name>
<proteinExistence type="predicted"/>
<keyword evidence="2" id="KW-0472">Membrane</keyword>
<evidence type="ECO:0008006" key="5">
    <source>
        <dbReference type="Google" id="ProtNLM"/>
    </source>
</evidence>
<gene>
    <name evidence="3" type="ORF">MTE01_15900</name>
</gene>
<protein>
    <recommendedName>
        <fullName evidence="5">Dioxygenase</fullName>
    </recommendedName>
</protein>
<reference evidence="3 4" key="1">
    <citation type="submission" date="2019-06" db="EMBL/GenBank/DDBJ databases">
        <title>Whole genome shotgun sequence of Microbacterium testaceum NBRC 12675.</title>
        <authorList>
            <person name="Hosoyama A."/>
            <person name="Uohara A."/>
            <person name="Ohji S."/>
            <person name="Ichikawa N."/>
        </authorList>
    </citation>
    <scope>NUCLEOTIDE SEQUENCE [LARGE SCALE GENOMIC DNA]</scope>
    <source>
        <strain evidence="3 4">NBRC 12675</strain>
    </source>
</reference>
<evidence type="ECO:0000256" key="1">
    <source>
        <dbReference type="SAM" id="MobiDB-lite"/>
    </source>
</evidence>
<keyword evidence="2" id="KW-1133">Transmembrane helix</keyword>
<evidence type="ECO:0000313" key="4">
    <source>
        <dbReference type="Proteomes" id="UP000319525"/>
    </source>
</evidence>
<dbReference type="Proteomes" id="UP000319525">
    <property type="component" value="Unassembled WGS sequence"/>
</dbReference>
<feature type="compositionally biased region" description="Pro residues" evidence="1">
    <location>
        <begin position="66"/>
        <end position="96"/>
    </location>
</feature>